<dbReference type="RefSeq" id="WP_146793035.1">
    <property type="nucleotide sequence ID" value="NZ_BARC01000005.1"/>
</dbReference>
<evidence type="ECO:0000313" key="1">
    <source>
        <dbReference type="EMBL" id="GEK92363.1"/>
    </source>
</evidence>
<dbReference type="OrthoDB" id="5942530at2"/>
<dbReference type="Proteomes" id="UP000321230">
    <property type="component" value="Unassembled WGS sequence"/>
</dbReference>
<keyword evidence="2" id="KW-1185">Reference proteome</keyword>
<reference evidence="1 2" key="1">
    <citation type="submission" date="2019-07" db="EMBL/GenBank/DDBJ databases">
        <title>Whole genome shotgun sequence of Gluconobacter wancherniae NBRC 103581.</title>
        <authorList>
            <person name="Hosoyama A."/>
            <person name="Uohara A."/>
            <person name="Ohji S."/>
            <person name="Ichikawa N."/>
        </authorList>
    </citation>
    <scope>NUCLEOTIDE SEQUENCE [LARGE SCALE GENOMIC DNA]</scope>
    <source>
        <strain evidence="1 2">NBRC 103581</strain>
    </source>
</reference>
<gene>
    <name evidence="1" type="ORF">GWA01_01330</name>
</gene>
<organism evidence="1 2">
    <name type="scientific">Gluconobacter wancherniae NBRC 103581</name>
    <dbReference type="NCBI Taxonomy" id="656744"/>
    <lineage>
        <taxon>Bacteria</taxon>
        <taxon>Pseudomonadati</taxon>
        <taxon>Pseudomonadota</taxon>
        <taxon>Alphaproteobacteria</taxon>
        <taxon>Acetobacterales</taxon>
        <taxon>Acetobacteraceae</taxon>
        <taxon>Gluconobacter</taxon>
    </lineage>
</organism>
<sequence>MKKNITPLNRPKFSDQQLEALFGNVLQDDVAHPDALLPAHVTLDYAQEDLIACYRLCWQLLDRGVDIRSFRRLIARIALQQHATERDRPLFKNARAKFKHFRFACANLDKRHRYPWSLNFVTSLMGHMQDAFKNGQKLRTTGWGIVLWLSMQKLPYLIVRRQMADFLPATPSDVRAYFQSENRRIARALEGDQVTGKEFHEIRKIISRRIAFNDTLRTVSPSEHNDRISLYLATINGLMGDMHDRLVEMKVQKTQDYYQDRFPLPAEIALRLRIFVTQTDKA</sequence>
<protein>
    <submittedName>
        <fullName evidence="1">Uncharacterized protein</fullName>
    </submittedName>
</protein>
<proteinExistence type="predicted"/>
<accession>A0A511AYJ8</accession>
<evidence type="ECO:0000313" key="2">
    <source>
        <dbReference type="Proteomes" id="UP000321230"/>
    </source>
</evidence>
<dbReference type="AlphaFoldDB" id="A0A511AYJ8"/>
<comment type="caution">
    <text evidence="1">The sequence shown here is derived from an EMBL/GenBank/DDBJ whole genome shotgun (WGS) entry which is preliminary data.</text>
</comment>
<name>A0A511AYJ8_9PROT</name>
<dbReference type="EMBL" id="BJUZ01000001">
    <property type="protein sequence ID" value="GEK92363.1"/>
    <property type="molecule type" value="Genomic_DNA"/>
</dbReference>